<dbReference type="GO" id="GO:0005634">
    <property type="term" value="C:nucleus"/>
    <property type="evidence" value="ECO:0007669"/>
    <property type="project" value="UniProtKB-SubCell"/>
</dbReference>
<dbReference type="FunFam" id="3.30.200.20:FF:000003">
    <property type="entry name" value="Non-specific serine/threonine protein kinase"/>
    <property type="match status" value="1"/>
</dbReference>
<evidence type="ECO:0000259" key="11">
    <source>
        <dbReference type="PROSITE" id="PS51179"/>
    </source>
</evidence>
<evidence type="ECO:0000256" key="5">
    <source>
        <dbReference type="ARBA" id="ARBA00022741"/>
    </source>
</evidence>
<feature type="domain" description="Protein kinase" evidence="10">
    <location>
        <begin position="1"/>
        <end position="196"/>
    </location>
</feature>
<name>A0A8J6GZ07_MICOH</name>
<dbReference type="AlphaFoldDB" id="A0A8J6GZ07"/>
<evidence type="ECO:0000313" key="12">
    <source>
        <dbReference type="EMBL" id="KAH0519552.1"/>
    </source>
</evidence>
<dbReference type="Pfam" id="PF00069">
    <property type="entry name" value="Pkinase"/>
    <property type="match status" value="1"/>
</dbReference>
<dbReference type="EMBL" id="JAATJU010004698">
    <property type="protein sequence ID" value="KAH0519552.1"/>
    <property type="molecule type" value="Genomic_DNA"/>
</dbReference>
<dbReference type="PANTHER" id="PTHR24346">
    <property type="entry name" value="MAP/MICROTUBULE AFFINITY-REGULATING KINASE"/>
    <property type="match status" value="1"/>
</dbReference>
<proteinExistence type="predicted"/>
<dbReference type="InterPro" id="IPR000719">
    <property type="entry name" value="Prot_kinase_dom"/>
</dbReference>
<comment type="catalytic activity">
    <reaction evidence="8">
        <text>L-threonyl-[protein] + ATP = O-phospho-L-threonyl-[protein] + ADP + H(+)</text>
        <dbReference type="Rhea" id="RHEA:46608"/>
        <dbReference type="Rhea" id="RHEA-COMP:11060"/>
        <dbReference type="Rhea" id="RHEA-COMP:11605"/>
        <dbReference type="ChEBI" id="CHEBI:15378"/>
        <dbReference type="ChEBI" id="CHEBI:30013"/>
        <dbReference type="ChEBI" id="CHEBI:30616"/>
        <dbReference type="ChEBI" id="CHEBI:61977"/>
        <dbReference type="ChEBI" id="CHEBI:456216"/>
        <dbReference type="EC" id="2.7.11.1"/>
    </reaction>
</comment>
<comment type="catalytic activity">
    <reaction evidence="9">
        <text>L-seryl-[protein] + ATP = O-phospho-L-seryl-[protein] + ADP + H(+)</text>
        <dbReference type="Rhea" id="RHEA:17989"/>
        <dbReference type="Rhea" id="RHEA-COMP:9863"/>
        <dbReference type="Rhea" id="RHEA-COMP:11604"/>
        <dbReference type="ChEBI" id="CHEBI:15378"/>
        <dbReference type="ChEBI" id="CHEBI:29999"/>
        <dbReference type="ChEBI" id="CHEBI:30616"/>
        <dbReference type="ChEBI" id="CHEBI:83421"/>
        <dbReference type="ChEBI" id="CHEBI:456216"/>
        <dbReference type="EC" id="2.7.11.1"/>
    </reaction>
</comment>
<evidence type="ECO:0000256" key="6">
    <source>
        <dbReference type="ARBA" id="ARBA00022777"/>
    </source>
</evidence>
<dbReference type="InterPro" id="IPR011009">
    <property type="entry name" value="Kinase-like_dom_sf"/>
</dbReference>
<evidence type="ECO:0000259" key="10">
    <source>
        <dbReference type="PROSITE" id="PS50011"/>
    </source>
</evidence>
<protein>
    <recommendedName>
        <fullName evidence="2">non-specific serine/threonine protein kinase</fullName>
        <ecNumber evidence="2">2.7.11.1</ecNumber>
    </recommendedName>
</protein>
<sequence length="196" mass="22878">MKLVSYTFSKKQLCWVAIKIIDKTQLDEENLKKIFREVQIMKMLCHPHIIRLYQVMETERMIYLVTEYASGGEIFDHLVAHGRMAEKEARRKFKQIVTAVYFCHCRNIVHRDLKAENLLLDANLNIKIAGELSFKNLCKLRPLLEKWLEKAENPQAVCKKETLVTALQEKAEKHEELHEGTWGTCFCSARIPSCGR</sequence>
<evidence type="ECO:0000256" key="9">
    <source>
        <dbReference type="ARBA" id="ARBA00048679"/>
    </source>
</evidence>
<comment type="subcellular location">
    <subcellularLocation>
        <location evidence="1">Nucleus</location>
    </subcellularLocation>
</comment>
<keyword evidence="4" id="KW-0808">Transferase</keyword>
<dbReference type="EC" id="2.7.11.1" evidence="2"/>
<evidence type="ECO:0000313" key="13">
    <source>
        <dbReference type="Proteomes" id="UP000710432"/>
    </source>
</evidence>
<accession>A0A8J6GZ07</accession>
<organism evidence="12 13">
    <name type="scientific">Microtus ochrogaster</name>
    <name type="common">Prairie vole</name>
    <dbReference type="NCBI Taxonomy" id="79684"/>
    <lineage>
        <taxon>Eukaryota</taxon>
        <taxon>Metazoa</taxon>
        <taxon>Chordata</taxon>
        <taxon>Craniata</taxon>
        <taxon>Vertebrata</taxon>
        <taxon>Euteleostomi</taxon>
        <taxon>Mammalia</taxon>
        <taxon>Eutheria</taxon>
        <taxon>Euarchontoglires</taxon>
        <taxon>Glires</taxon>
        <taxon>Rodentia</taxon>
        <taxon>Myomorpha</taxon>
        <taxon>Muroidea</taxon>
        <taxon>Cricetidae</taxon>
        <taxon>Arvicolinae</taxon>
        <taxon>Microtus</taxon>
    </lineage>
</organism>
<dbReference type="GO" id="GO:0050321">
    <property type="term" value="F:tau-protein kinase activity"/>
    <property type="evidence" value="ECO:0007669"/>
    <property type="project" value="TreeGrafter"/>
</dbReference>
<dbReference type="SMART" id="SM00220">
    <property type="entry name" value="S_TKc"/>
    <property type="match status" value="1"/>
</dbReference>
<gene>
    <name evidence="12" type="ORF">LTLLF_111510</name>
</gene>
<dbReference type="SUPFAM" id="SSF56112">
    <property type="entry name" value="Protein kinase-like (PK-like)"/>
    <property type="match status" value="1"/>
</dbReference>
<keyword evidence="7" id="KW-0067">ATP-binding</keyword>
<dbReference type="PROSITE" id="PS51179">
    <property type="entry name" value="POU_3"/>
    <property type="match status" value="1"/>
</dbReference>
<dbReference type="Gene3D" id="1.10.260.40">
    <property type="entry name" value="lambda repressor-like DNA-binding domains"/>
    <property type="match status" value="1"/>
</dbReference>
<evidence type="ECO:0000256" key="1">
    <source>
        <dbReference type="ARBA" id="ARBA00004123"/>
    </source>
</evidence>
<comment type="caution">
    <text evidence="12">The sequence shown here is derived from an EMBL/GenBank/DDBJ whole genome shotgun (WGS) entry which is preliminary data.</text>
</comment>
<dbReference type="PROSITE" id="PS50011">
    <property type="entry name" value="PROTEIN_KINASE_DOM"/>
    <property type="match status" value="1"/>
</dbReference>
<evidence type="ECO:0000256" key="3">
    <source>
        <dbReference type="ARBA" id="ARBA00022527"/>
    </source>
</evidence>
<evidence type="ECO:0000256" key="8">
    <source>
        <dbReference type="ARBA" id="ARBA00047899"/>
    </source>
</evidence>
<dbReference type="GO" id="GO:0005737">
    <property type="term" value="C:cytoplasm"/>
    <property type="evidence" value="ECO:0007669"/>
    <property type="project" value="TreeGrafter"/>
</dbReference>
<keyword evidence="5" id="KW-0547">Nucleotide-binding</keyword>
<dbReference type="PANTHER" id="PTHR24346:SF42">
    <property type="entry name" value="SERINE_THREONINE-PROTEIN KINASE SIK3"/>
    <property type="match status" value="1"/>
</dbReference>
<dbReference type="InterPro" id="IPR000327">
    <property type="entry name" value="POU_dom"/>
</dbReference>
<feature type="domain" description="POU-specific" evidence="11">
    <location>
        <begin position="132"/>
        <end position="152"/>
    </location>
</feature>
<keyword evidence="6 12" id="KW-0418">Kinase</keyword>
<keyword evidence="3" id="KW-0723">Serine/threonine-protein kinase</keyword>
<dbReference type="InterPro" id="IPR010982">
    <property type="entry name" value="Lambda_DNA-bd_dom_sf"/>
</dbReference>
<evidence type="ECO:0000256" key="4">
    <source>
        <dbReference type="ARBA" id="ARBA00022679"/>
    </source>
</evidence>
<dbReference type="GO" id="GO:0003700">
    <property type="term" value="F:DNA-binding transcription factor activity"/>
    <property type="evidence" value="ECO:0007669"/>
    <property type="project" value="InterPro"/>
</dbReference>
<dbReference type="FunFam" id="1.10.510.10:FF:000571">
    <property type="entry name" value="Maternal embryonic leucine zipper kinase"/>
    <property type="match status" value="1"/>
</dbReference>
<dbReference type="GO" id="GO:0005524">
    <property type="term" value="F:ATP binding"/>
    <property type="evidence" value="ECO:0007669"/>
    <property type="project" value="UniProtKB-KW"/>
</dbReference>
<dbReference type="GO" id="GO:0000226">
    <property type="term" value="P:microtubule cytoskeleton organization"/>
    <property type="evidence" value="ECO:0007669"/>
    <property type="project" value="TreeGrafter"/>
</dbReference>
<dbReference type="GO" id="GO:0003677">
    <property type="term" value="F:DNA binding"/>
    <property type="evidence" value="ECO:0007669"/>
    <property type="project" value="InterPro"/>
</dbReference>
<dbReference type="Proteomes" id="UP000710432">
    <property type="component" value="Unassembled WGS sequence"/>
</dbReference>
<reference evidence="12" key="1">
    <citation type="submission" date="2020-03" db="EMBL/GenBank/DDBJ databases">
        <title>Studies in the Genomics of Life Span.</title>
        <authorList>
            <person name="Glass D."/>
        </authorList>
    </citation>
    <scope>NUCLEOTIDE SEQUENCE</scope>
    <source>
        <strain evidence="12">LTLLF</strain>
        <tissue evidence="12">Muscle</tissue>
    </source>
</reference>
<dbReference type="PROSITE" id="PS00108">
    <property type="entry name" value="PROTEIN_KINASE_ST"/>
    <property type="match status" value="1"/>
</dbReference>
<dbReference type="Gene3D" id="1.10.510.10">
    <property type="entry name" value="Transferase(Phosphotransferase) domain 1"/>
    <property type="match status" value="1"/>
</dbReference>
<evidence type="ECO:0000256" key="2">
    <source>
        <dbReference type="ARBA" id="ARBA00012513"/>
    </source>
</evidence>
<dbReference type="GO" id="GO:0035556">
    <property type="term" value="P:intracellular signal transduction"/>
    <property type="evidence" value="ECO:0007669"/>
    <property type="project" value="TreeGrafter"/>
</dbReference>
<dbReference type="InterPro" id="IPR008271">
    <property type="entry name" value="Ser/Thr_kinase_AS"/>
</dbReference>
<evidence type="ECO:0000256" key="7">
    <source>
        <dbReference type="ARBA" id="ARBA00022840"/>
    </source>
</evidence>